<evidence type="ECO:0000313" key="7">
    <source>
        <dbReference type="EMBL" id="MBF4694972.1"/>
    </source>
</evidence>
<feature type="transmembrane region" description="Helical" evidence="5">
    <location>
        <begin position="55"/>
        <end position="72"/>
    </location>
</feature>
<dbReference type="InterPro" id="IPR006685">
    <property type="entry name" value="MscS_channel_2nd"/>
</dbReference>
<dbReference type="PANTHER" id="PTHR30566:SF5">
    <property type="entry name" value="MECHANOSENSITIVE ION CHANNEL PROTEIN 1, MITOCHONDRIAL-RELATED"/>
    <property type="match status" value="1"/>
</dbReference>
<dbReference type="Gene3D" id="2.30.30.60">
    <property type="match status" value="1"/>
</dbReference>
<proteinExistence type="predicted"/>
<dbReference type="SUPFAM" id="SSF50182">
    <property type="entry name" value="Sm-like ribonucleoproteins"/>
    <property type="match status" value="1"/>
</dbReference>
<dbReference type="Proteomes" id="UP000614200">
    <property type="component" value="Unassembled WGS sequence"/>
</dbReference>
<comment type="caution">
    <text evidence="7">The sequence shown here is derived from an EMBL/GenBank/DDBJ whole genome shotgun (WGS) entry which is preliminary data.</text>
</comment>
<feature type="domain" description="Mechanosensitive ion channel MscS" evidence="6">
    <location>
        <begin position="96"/>
        <end position="170"/>
    </location>
</feature>
<dbReference type="RefSeq" id="WP_194703217.1">
    <property type="nucleotide sequence ID" value="NZ_JADKNH010000012.1"/>
</dbReference>
<feature type="transmembrane region" description="Helical" evidence="5">
    <location>
        <begin position="12"/>
        <end position="34"/>
    </location>
</feature>
<comment type="subcellular location">
    <subcellularLocation>
        <location evidence="1">Membrane</location>
    </subcellularLocation>
</comment>
<dbReference type="Pfam" id="PF00924">
    <property type="entry name" value="MS_channel_2nd"/>
    <property type="match status" value="1"/>
</dbReference>
<evidence type="ECO:0000256" key="2">
    <source>
        <dbReference type="ARBA" id="ARBA00022692"/>
    </source>
</evidence>
<protein>
    <submittedName>
        <fullName evidence="7">Mechanosensitive ion channel</fullName>
    </submittedName>
</protein>
<dbReference type="EMBL" id="JADKNH010000012">
    <property type="protein sequence ID" value="MBF4694972.1"/>
    <property type="molecule type" value="Genomic_DNA"/>
</dbReference>
<keyword evidence="3 5" id="KW-1133">Transmembrane helix</keyword>
<feature type="transmembrane region" description="Helical" evidence="5">
    <location>
        <begin position="78"/>
        <end position="97"/>
    </location>
</feature>
<keyword evidence="4 5" id="KW-0472">Membrane</keyword>
<evidence type="ECO:0000256" key="4">
    <source>
        <dbReference type="ARBA" id="ARBA00023136"/>
    </source>
</evidence>
<organism evidence="7 8">
    <name type="scientific">Fusibacter ferrireducens</name>
    <dbReference type="NCBI Taxonomy" id="2785058"/>
    <lineage>
        <taxon>Bacteria</taxon>
        <taxon>Bacillati</taxon>
        <taxon>Bacillota</taxon>
        <taxon>Clostridia</taxon>
        <taxon>Eubacteriales</taxon>
        <taxon>Eubacteriales Family XII. Incertae Sedis</taxon>
        <taxon>Fusibacter</taxon>
    </lineage>
</organism>
<keyword evidence="2 5" id="KW-0812">Transmembrane</keyword>
<dbReference type="PANTHER" id="PTHR30566">
    <property type="entry name" value="YNAI-RELATED MECHANOSENSITIVE ION CHANNEL"/>
    <property type="match status" value="1"/>
</dbReference>
<dbReference type="InterPro" id="IPR010920">
    <property type="entry name" value="LSM_dom_sf"/>
</dbReference>
<name>A0ABR9ZWY1_9FIRM</name>
<evidence type="ECO:0000313" key="8">
    <source>
        <dbReference type="Proteomes" id="UP000614200"/>
    </source>
</evidence>
<evidence type="ECO:0000256" key="3">
    <source>
        <dbReference type="ARBA" id="ARBA00022989"/>
    </source>
</evidence>
<accession>A0ABR9ZWY1</accession>
<evidence type="ECO:0000259" key="6">
    <source>
        <dbReference type="Pfam" id="PF00924"/>
    </source>
</evidence>
<dbReference type="InterPro" id="IPR023408">
    <property type="entry name" value="MscS_beta-dom_sf"/>
</dbReference>
<evidence type="ECO:0000256" key="1">
    <source>
        <dbReference type="ARBA" id="ARBA00004370"/>
    </source>
</evidence>
<reference evidence="7 8" key="1">
    <citation type="submission" date="2020-11" db="EMBL/GenBank/DDBJ databases">
        <title>Fusibacter basophilias sp. nov.</title>
        <authorList>
            <person name="Qiu D."/>
        </authorList>
    </citation>
    <scope>NUCLEOTIDE SEQUENCE [LARGE SCALE GENOMIC DNA]</scope>
    <source>
        <strain evidence="7 8">Q10-2</strain>
    </source>
</reference>
<evidence type="ECO:0000256" key="5">
    <source>
        <dbReference type="SAM" id="Phobius"/>
    </source>
</evidence>
<sequence length="280" mass="32274">MSEMLSYLEGNIVVQKVLISVGLLFLNLILIRFMSRILFKTIKTNSVYYTTRKRLSYFNTVILLVVIVLIWSGSKLDLATYVGFISAGIAISLRELFTNMAAWLIIVFQKPFEVGDRITVNDMVGDVIDIKVFQTVLMEVSAPERGQQSTGQIVHIPNNFLFLHGIVNANKGFVYIWNEIEVRLTLDSSWELAKRKLEEIINHHTLHLSKEAEENVIEASKRYMLHYTNLTPIVFVRVQGGYLYLTIRYLCEPRQARMTENLIWQEILTAFSETTEIQMA</sequence>
<keyword evidence="8" id="KW-1185">Reference proteome</keyword>
<gene>
    <name evidence="7" type="ORF">ISU02_17880</name>
</gene>